<feature type="domain" description="Pseudouridine synthase RsuA/RluA-like" evidence="3">
    <location>
        <begin position="66"/>
        <end position="215"/>
    </location>
</feature>
<dbReference type="PANTHER" id="PTHR21600:SF44">
    <property type="entry name" value="RIBOSOMAL LARGE SUBUNIT PSEUDOURIDINE SYNTHASE D"/>
    <property type="match status" value="1"/>
</dbReference>
<dbReference type="InterPro" id="IPR006225">
    <property type="entry name" value="PsdUridine_synth_RluC/D"/>
</dbReference>
<evidence type="ECO:0000259" key="3">
    <source>
        <dbReference type="Pfam" id="PF00849"/>
    </source>
</evidence>
<comment type="caution">
    <text evidence="4">The sequence shown here is derived from an EMBL/GenBank/DDBJ whole genome shotgun (WGS) entry which is preliminary data.</text>
</comment>
<evidence type="ECO:0000256" key="2">
    <source>
        <dbReference type="ARBA" id="ARBA00023235"/>
    </source>
</evidence>
<dbReference type="Gene3D" id="3.30.2350.10">
    <property type="entry name" value="Pseudouridine synthase"/>
    <property type="match status" value="1"/>
</dbReference>
<dbReference type="CDD" id="cd00165">
    <property type="entry name" value="S4"/>
    <property type="match status" value="1"/>
</dbReference>
<dbReference type="PROSITE" id="PS50889">
    <property type="entry name" value="S4"/>
    <property type="match status" value="1"/>
</dbReference>
<organism evidence="4">
    <name type="scientific">gut metagenome</name>
    <dbReference type="NCBI Taxonomy" id="749906"/>
    <lineage>
        <taxon>unclassified sequences</taxon>
        <taxon>metagenomes</taxon>
        <taxon>organismal metagenomes</taxon>
    </lineage>
</organism>
<dbReference type="GO" id="GO:0000455">
    <property type="term" value="P:enzyme-directed rRNA pseudouridine synthesis"/>
    <property type="evidence" value="ECO:0007669"/>
    <property type="project" value="TreeGrafter"/>
</dbReference>
<accession>J9FPQ6</accession>
<dbReference type="CDD" id="cd02869">
    <property type="entry name" value="PseudoU_synth_RluA_like"/>
    <property type="match status" value="1"/>
</dbReference>
<dbReference type="InterPro" id="IPR006145">
    <property type="entry name" value="PsdUridine_synth_RsuA/RluA"/>
</dbReference>
<dbReference type="PANTHER" id="PTHR21600">
    <property type="entry name" value="MITOCHONDRIAL RNA PSEUDOURIDINE SYNTHASE"/>
    <property type="match status" value="1"/>
</dbReference>
<dbReference type="GO" id="GO:0009982">
    <property type="term" value="F:pseudouridine synthase activity"/>
    <property type="evidence" value="ECO:0007669"/>
    <property type="project" value="InterPro"/>
</dbReference>
<evidence type="ECO:0000256" key="1">
    <source>
        <dbReference type="ARBA" id="ARBA00010876"/>
    </source>
</evidence>
<dbReference type="NCBIfam" id="TIGR00005">
    <property type="entry name" value="rluA_subfam"/>
    <property type="match status" value="1"/>
</dbReference>
<dbReference type="Pfam" id="PF00849">
    <property type="entry name" value="PseudoU_synth_2"/>
    <property type="match status" value="1"/>
</dbReference>
<dbReference type="AlphaFoldDB" id="J9FPQ6"/>
<dbReference type="InterPro" id="IPR020103">
    <property type="entry name" value="PsdUridine_synth_cat_dom_sf"/>
</dbReference>
<name>J9FPQ6_9ZZZZ</name>
<dbReference type="SUPFAM" id="SSF55120">
    <property type="entry name" value="Pseudouridine synthase"/>
    <property type="match status" value="1"/>
</dbReference>
<dbReference type="InterPro" id="IPR050188">
    <property type="entry name" value="RluA_PseudoU_synthase"/>
</dbReference>
<dbReference type="SUPFAM" id="SSF55174">
    <property type="entry name" value="Alpha-L RNA-binding motif"/>
    <property type="match status" value="1"/>
</dbReference>
<protein>
    <submittedName>
        <fullName evidence="4">Ribosomal large subunit pseudouridine synthase D</fullName>
    </submittedName>
</protein>
<reference evidence="4" key="1">
    <citation type="journal article" date="2012" name="PLoS ONE">
        <title>Gene sets for utilization of primary and secondary nutrition supplies in the distal gut of endangered iberian lynx.</title>
        <authorList>
            <person name="Alcaide M."/>
            <person name="Messina E."/>
            <person name="Richter M."/>
            <person name="Bargiela R."/>
            <person name="Peplies J."/>
            <person name="Huws S.A."/>
            <person name="Newbold C.J."/>
            <person name="Golyshin P.N."/>
            <person name="Simon M.A."/>
            <person name="Lopez G."/>
            <person name="Yakimov M.M."/>
            <person name="Ferrer M."/>
        </authorList>
    </citation>
    <scope>NUCLEOTIDE SEQUENCE</scope>
</reference>
<proteinExistence type="inferred from homology"/>
<comment type="similarity">
    <text evidence="1">Belongs to the pseudouridine synthase RluA family.</text>
</comment>
<dbReference type="EMBL" id="AMCI01005278">
    <property type="protein sequence ID" value="EJW96458.1"/>
    <property type="molecule type" value="Genomic_DNA"/>
</dbReference>
<dbReference type="InterPro" id="IPR036986">
    <property type="entry name" value="S4_RNA-bd_sf"/>
</dbReference>
<dbReference type="GO" id="GO:0003723">
    <property type="term" value="F:RNA binding"/>
    <property type="evidence" value="ECO:0007669"/>
    <property type="project" value="InterPro"/>
</dbReference>
<keyword evidence="2" id="KW-0413">Isomerase</keyword>
<gene>
    <name evidence="4" type="ORF">EVA_15438</name>
</gene>
<sequence>MKALDGISRNKAKAILTSGGVTVNRKIMRQHDLPLQPGDRVEISKQKPSHLLESKFVKVIYEDAYIIVIEKSIGILSMASSHHAFSVKTILDDYFRKRHLKCTAHVVHRLDRDTSGLLVYAKTMEAEQILEHNWQDIVTDRRYLAVVSGELEQESGTVKSWLKDNKAFFTYSSSTDNGGKFAVTHFRKLKSDSHHTLVELKLETGRKNQIRVHMQDLNHPVCGDVKYGNGDNPIGRLALHAFRLNFYHPITREHLSFETPWPKSFAAVFK</sequence>
<dbReference type="Gene3D" id="3.10.290.10">
    <property type="entry name" value="RNA-binding S4 domain"/>
    <property type="match status" value="1"/>
</dbReference>
<evidence type="ECO:0000313" key="4">
    <source>
        <dbReference type="EMBL" id="EJW96458.1"/>
    </source>
</evidence>